<dbReference type="Gene3D" id="3.30.420.10">
    <property type="entry name" value="Ribonuclease H-like superfamily/Ribonuclease H"/>
    <property type="match status" value="1"/>
</dbReference>
<keyword evidence="2" id="KW-1185">Reference proteome</keyword>
<keyword evidence="1" id="KW-0540">Nuclease</keyword>
<keyword evidence="1" id="KW-0378">Hydrolase</keyword>
<accession>A0A976UAM2</accession>
<dbReference type="InterPro" id="IPR012337">
    <property type="entry name" value="RNaseH-like_sf"/>
</dbReference>
<reference evidence="1 2" key="1">
    <citation type="submission" date="2022-05" db="EMBL/GenBank/DDBJ databases">
        <title>Diverse viruses of marine archaea discovered using metagenomics.</title>
        <authorList>
            <person name="Zhou Y."/>
        </authorList>
    </citation>
    <scope>NUCLEOTIDE SEQUENCE [LARGE SCALE GENOMIC DNA]</scope>
    <source>
        <strain evidence="1">YSH_174770</strain>
    </source>
</reference>
<dbReference type="GO" id="GO:0003676">
    <property type="term" value="F:nucleic acid binding"/>
    <property type="evidence" value="ECO:0007669"/>
    <property type="project" value="InterPro"/>
</dbReference>
<evidence type="ECO:0000313" key="1">
    <source>
        <dbReference type="EMBL" id="UVF62385.1"/>
    </source>
</evidence>
<proteinExistence type="predicted"/>
<evidence type="ECO:0000313" key="2">
    <source>
        <dbReference type="Proteomes" id="UP001157003"/>
    </source>
</evidence>
<organism evidence="1 2">
    <name type="scientific">Nitrososphaeria virus YSH_174770</name>
    <dbReference type="NCBI Taxonomy" id="3071322"/>
    <lineage>
        <taxon>Viruses</taxon>
        <taxon>Duplodnaviria</taxon>
        <taxon>Heunggongvirae</taxon>
        <taxon>Uroviricota</taxon>
        <taxon>Caudoviricetes</taxon>
        <taxon>Juravirales</taxon>
        <taxon>Yangangviridae</taxon>
        <taxon>Senitvirus</taxon>
        <taxon>Senitvirus yangshanense</taxon>
    </lineage>
</organism>
<dbReference type="Proteomes" id="UP001157003">
    <property type="component" value="Segment"/>
</dbReference>
<dbReference type="SUPFAM" id="SSF53098">
    <property type="entry name" value="Ribonuclease H-like"/>
    <property type="match status" value="1"/>
</dbReference>
<dbReference type="EMBL" id="ON649700">
    <property type="protein sequence ID" value="UVF62385.1"/>
    <property type="molecule type" value="Genomic_DNA"/>
</dbReference>
<dbReference type="GO" id="GO:0004527">
    <property type="term" value="F:exonuclease activity"/>
    <property type="evidence" value="ECO:0007669"/>
    <property type="project" value="UniProtKB-KW"/>
</dbReference>
<keyword evidence="1" id="KW-0269">Exonuclease</keyword>
<dbReference type="InterPro" id="IPR036397">
    <property type="entry name" value="RNaseH_sf"/>
</dbReference>
<name>A0A976UAM2_9CAUD</name>
<sequence>MSNLLYIRGNQVSLLQNNVENKTTFKKRKREVEELPKVVDKRKYRHDARQLNIAGLQDRFNKHQKLRHDEIDRLFADEIPRKGLTEMQYRYLEVGVRHQFIFDIETSDFKPEENFIICYVGEHRDILTGKVEKVEDAITKKDIKEAVDNQTFDFDKRLLKTLSNNFMLSHQIIGHYSTKFDYPYFTTRCLLTDQEELIPPYGYLYHQDTWRMMKRSMKAPRNTLKNFIRLTGGKDEKTFVDLRYWYITHFKDHVEWSKAMGYILDHCRKDVRMTHKGLKKVELFNPVSRVKV</sequence>
<protein>
    <submittedName>
        <fullName evidence="1">DEDDy 3'-5' exonuclease domain of family-B DNA polymerase</fullName>
    </submittedName>
</protein>